<evidence type="ECO:0000313" key="3">
    <source>
        <dbReference type="Proteomes" id="UP001597145"/>
    </source>
</evidence>
<dbReference type="InterPro" id="IPR016181">
    <property type="entry name" value="Acyl_CoA_acyltransferase"/>
</dbReference>
<dbReference type="Pfam" id="PF00583">
    <property type="entry name" value="Acetyltransf_1"/>
    <property type="match status" value="1"/>
</dbReference>
<gene>
    <name evidence="2" type="ORF">ACFSCY_23265</name>
</gene>
<keyword evidence="2" id="KW-0808">Transferase</keyword>
<dbReference type="PROSITE" id="PS51186">
    <property type="entry name" value="GNAT"/>
    <property type="match status" value="1"/>
</dbReference>
<reference evidence="3" key="1">
    <citation type="journal article" date="2019" name="Int. J. Syst. Evol. Microbiol.">
        <title>The Global Catalogue of Microorganisms (GCM) 10K type strain sequencing project: providing services to taxonomists for standard genome sequencing and annotation.</title>
        <authorList>
            <consortium name="The Broad Institute Genomics Platform"/>
            <consortium name="The Broad Institute Genome Sequencing Center for Infectious Disease"/>
            <person name="Wu L."/>
            <person name="Ma J."/>
        </authorList>
    </citation>
    <scope>NUCLEOTIDE SEQUENCE [LARGE SCALE GENOMIC DNA]</scope>
    <source>
        <strain evidence="3">JCM 12165</strain>
    </source>
</reference>
<feature type="domain" description="N-acetyltransferase" evidence="1">
    <location>
        <begin position="1"/>
        <end position="158"/>
    </location>
</feature>
<keyword evidence="2" id="KW-0012">Acyltransferase</keyword>
<evidence type="ECO:0000259" key="1">
    <source>
        <dbReference type="PROSITE" id="PS51186"/>
    </source>
</evidence>
<proteinExistence type="predicted"/>
<dbReference type="SUPFAM" id="SSF55729">
    <property type="entry name" value="Acyl-CoA N-acyltransferases (Nat)"/>
    <property type="match status" value="1"/>
</dbReference>
<dbReference type="Gene3D" id="3.40.630.30">
    <property type="match status" value="1"/>
</dbReference>
<evidence type="ECO:0000313" key="2">
    <source>
        <dbReference type="EMBL" id="MFD1532352.1"/>
    </source>
</evidence>
<dbReference type="CDD" id="cd04301">
    <property type="entry name" value="NAT_SF"/>
    <property type="match status" value="1"/>
</dbReference>
<dbReference type="Proteomes" id="UP001597145">
    <property type="component" value="Unassembled WGS sequence"/>
</dbReference>
<dbReference type="InterPro" id="IPR000182">
    <property type="entry name" value="GNAT_dom"/>
</dbReference>
<comment type="caution">
    <text evidence="2">The sequence shown here is derived from an EMBL/GenBank/DDBJ whole genome shotgun (WGS) entry which is preliminary data.</text>
</comment>
<name>A0ABW4FPG2_9PSEU</name>
<organism evidence="2 3">
    <name type="scientific">Pseudonocardia aurantiaca</name>
    <dbReference type="NCBI Taxonomy" id="75290"/>
    <lineage>
        <taxon>Bacteria</taxon>
        <taxon>Bacillati</taxon>
        <taxon>Actinomycetota</taxon>
        <taxon>Actinomycetes</taxon>
        <taxon>Pseudonocardiales</taxon>
        <taxon>Pseudonocardiaceae</taxon>
        <taxon>Pseudonocardia</taxon>
    </lineage>
</organism>
<protein>
    <submittedName>
        <fullName evidence="2">GNAT family N-acetyltransferase</fullName>
        <ecNumber evidence="2">2.3.-.-</ecNumber>
    </submittedName>
</protein>
<sequence>MIIRREKPGDERPISDVHTDAFAALYPDGHPVEPGLVDALRGSDAWIGALSLVAEIDGTVAGHVCCTRATLLPGGQPVLGLGPLGVRTQYQRHGVGSALMHAVLAAADALDEPLVVLLGHRTYYPRFGFVPAADLGIEPEVSEWAPDFQARRLTRYRPGLTGRFRYAKPFYDL</sequence>
<dbReference type="EMBL" id="JBHUCP010000018">
    <property type="protein sequence ID" value="MFD1532352.1"/>
    <property type="molecule type" value="Genomic_DNA"/>
</dbReference>
<dbReference type="EC" id="2.3.-.-" evidence="2"/>
<dbReference type="RefSeq" id="WP_343986733.1">
    <property type="nucleotide sequence ID" value="NZ_BAAAJG010000027.1"/>
</dbReference>
<dbReference type="GO" id="GO:0016746">
    <property type="term" value="F:acyltransferase activity"/>
    <property type="evidence" value="ECO:0007669"/>
    <property type="project" value="UniProtKB-KW"/>
</dbReference>
<accession>A0ABW4FPG2</accession>
<keyword evidence="3" id="KW-1185">Reference proteome</keyword>